<dbReference type="EMBL" id="CAJPVJ010018008">
    <property type="protein sequence ID" value="CAG2176825.1"/>
    <property type="molecule type" value="Genomic_DNA"/>
</dbReference>
<dbReference type="OrthoDB" id="10066799at2759"/>
<dbReference type="InterPro" id="IPR018275">
    <property type="entry name" value="Ribosomal_bS18_CS"/>
</dbReference>
<gene>
    <name evidence="4" type="ORF">ONB1V03_LOCUS16258</name>
</gene>
<dbReference type="PROSITE" id="PS00057">
    <property type="entry name" value="RIBOSOMAL_S18"/>
    <property type="match status" value="1"/>
</dbReference>
<dbReference type="EMBL" id="OC932833">
    <property type="protein sequence ID" value="CAD7659663.1"/>
    <property type="molecule type" value="Genomic_DNA"/>
</dbReference>
<dbReference type="Proteomes" id="UP000728032">
    <property type="component" value="Unassembled WGS sequence"/>
</dbReference>
<dbReference type="InterPro" id="IPR001648">
    <property type="entry name" value="Ribosomal_bS18"/>
</dbReference>
<dbReference type="GO" id="GO:0005763">
    <property type="term" value="C:mitochondrial small ribosomal subunit"/>
    <property type="evidence" value="ECO:0007669"/>
    <property type="project" value="TreeGrafter"/>
</dbReference>
<dbReference type="PANTHER" id="PTHR13479:SF40">
    <property type="entry name" value="SMALL RIBOSOMAL SUBUNIT PROTEIN BS18M"/>
    <property type="match status" value="1"/>
</dbReference>
<dbReference type="GO" id="GO:0070181">
    <property type="term" value="F:small ribosomal subunit rRNA binding"/>
    <property type="evidence" value="ECO:0007669"/>
    <property type="project" value="TreeGrafter"/>
</dbReference>
<evidence type="ECO:0000256" key="3">
    <source>
        <dbReference type="ARBA" id="ARBA00023274"/>
    </source>
</evidence>
<evidence type="ECO:0000313" key="5">
    <source>
        <dbReference type="Proteomes" id="UP000728032"/>
    </source>
</evidence>
<protein>
    <recommendedName>
        <fullName evidence="6">Mitochondrial ribosomal protein S18C</fullName>
    </recommendedName>
</protein>
<dbReference type="GO" id="GO:0032543">
    <property type="term" value="P:mitochondrial translation"/>
    <property type="evidence" value="ECO:0007669"/>
    <property type="project" value="TreeGrafter"/>
</dbReference>
<evidence type="ECO:0000256" key="2">
    <source>
        <dbReference type="ARBA" id="ARBA00022980"/>
    </source>
</evidence>
<organism evidence="4">
    <name type="scientific">Oppiella nova</name>
    <dbReference type="NCBI Taxonomy" id="334625"/>
    <lineage>
        <taxon>Eukaryota</taxon>
        <taxon>Metazoa</taxon>
        <taxon>Ecdysozoa</taxon>
        <taxon>Arthropoda</taxon>
        <taxon>Chelicerata</taxon>
        <taxon>Arachnida</taxon>
        <taxon>Acari</taxon>
        <taxon>Acariformes</taxon>
        <taxon>Sarcoptiformes</taxon>
        <taxon>Oribatida</taxon>
        <taxon>Brachypylina</taxon>
        <taxon>Oppioidea</taxon>
        <taxon>Oppiidae</taxon>
        <taxon>Oppiella</taxon>
    </lineage>
</organism>
<keyword evidence="5" id="KW-1185">Reference proteome</keyword>
<proteinExistence type="inferred from homology"/>
<name>A0A7R9MH39_9ACAR</name>
<comment type="similarity">
    <text evidence="1">Belongs to the bacterial ribosomal protein bS18 family.</text>
</comment>
<keyword evidence="2" id="KW-0689">Ribosomal protein</keyword>
<evidence type="ECO:0008006" key="6">
    <source>
        <dbReference type="Google" id="ProtNLM"/>
    </source>
</evidence>
<dbReference type="InterPro" id="IPR036870">
    <property type="entry name" value="Ribosomal_bS18_sf"/>
</dbReference>
<dbReference type="SUPFAM" id="SSF46911">
    <property type="entry name" value="Ribosomal protein S18"/>
    <property type="match status" value="1"/>
</dbReference>
<reference evidence="4" key="1">
    <citation type="submission" date="2020-11" db="EMBL/GenBank/DDBJ databases">
        <authorList>
            <person name="Tran Van P."/>
        </authorList>
    </citation>
    <scope>NUCLEOTIDE SEQUENCE</scope>
</reference>
<dbReference type="Pfam" id="PF01084">
    <property type="entry name" value="Ribosomal_S18"/>
    <property type="match status" value="1"/>
</dbReference>
<evidence type="ECO:0000256" key="1">
    <source>
        <dbReference type="ARBA" id="ARBA00005589"/>
    </source>
</evidence>
<evidence type="ECO:0000313" key="4">
    <source>
        <dbReference type="EMBL" id="CAD7659663.1"/>
    </source>
</evidence>
<dbReference type="PANTHER" id="PTHR13479">
    <property type="entry name" value="30S RIBOSOMAL PROTEIN S18"/>
    <property type="match status" value="1"/>
</dbReference>
<keyword evidence="3" id="KW-0687">Ribonucleoprotein</keyword>
<dbReference type="GO" id="GO:0003735">
    <property type="term" value="F:structural constituent of ribosome"/>
    <property type="evidence" value="ECO:0007669"/>
    <property type="project" value="InterPro"/>
</dbReference>
<accession>A0A7R9MH39</accession>
<dbReference type="AlphaFoldDB" id="A0A7R9MH39"/>
<sequence>MFAIIRAVHKWRQLSPNVHHAKKLVAFESSVSFKSDIDWKQSEEYTKDLPDPSLANPYRKAKQICILCKYGIEVDYKNVQLLSQFVSPYTGRLYDKHITGLCETQQKVVEREHRKAIRYHLIPAVYRDVKYHKNPRLFDPTRPQRPNPY</sequence>
<dbReference type="Gene3D" id="4.10.640.10">
    <property type="entry name" value="Ribosomal protein S18"/>
    <property type="match status" value="1"/>
</dbReference>